<feature type="region of interest" description="Disordered" evidence="1">
    <location>
        <begin position="230"/>
        <end position="268"/>
    </location>
</feature>
<keyword evidence="2" id="KW-1133">Transmembrane helix</keyword>
<feature type="transmembrane region" description="Helical" evidence="2">
    <location>
        <begin position="204"/>
        <end position="222"/>
    </location>
</feature>
<protein>
    <submittedName>
        <fullName evidence="3">YeeE/YedE family protein</fullName>
    </submittedName>
</protein>
<proteinExistence type="predicted"/>
<organism evidence="3 4">
    <name type="scientific">Candidatus Desulfacyla euxinica</name>
    <dbReference type="NCBI Taxonomy" id="2841693"/>
    <lineage>
        <taxon>Bacteria</taxon>
        <taxon>Deltaproteobacteria</taxon>
        <taxon>Candidatus Desulfacyla</taxon>
    </lineage>
</organism>
<evidence type="ECO:0000256" key="2">
    <source>
        <dbReference type="SAM" id="Phobius"/>
    </source>
</evidence>
<keyword evidence="2" id="KW-0812">Transmembrane</keyword>
<accession>A0A8J6MZY1</accession>
<dbReference type="EMBL" id="JACNJD010000148">
    <property type="protein sequence ID" value="MBC8176624.1"/>
    <property type="molecule type" value="Genomic_DNA"/>
</dbReference>
<dbReference type="Pfam" id="PF04143">
    <property type="entry name" value="Sulf_transp"/>
    <property type="match status" value="1"/>
</dbReference>
<feature type="compositionally biased region" description="Basic and acidic residues" evidence="1">
    <location>
        <begin position="240"/>
        <end position="256"/>
    </location>
</feature>
<feature type="transmembrane region" description="Helical" evidence="2">
    <location>
        <begin position="88"/>
        <end position="109"/>
    </location>
</feature>
<gene>
    <name evidence="3" type="ORF">H8E19_04395</name>
</gene>
<feature type="transmembrane region" description="Helical" evidence="2">
    <location>
        <begin position="12"/>
        <end position="30"/>
    </location>
</feature>
<comment type="caution">
    <text evidence="3">The sequence shown here is derived from an EMBL/GenBank/DDBJ whole genome shotgun (WGS) entry which is preliminary data.</text>
</comment>
<feature type="transmembrane region" description="Helical" evidence="2">
    <location>
        <begin position="164"/>
        <end position="184"/>
    </location>
</feature>
<dbReference type="AlphaFoldDB" id="A0A8J6MZY1"/>
<reference evidence="3 4" key="1">
    <citation type="submission" date="2020-08" db="EMBL/GenBank/DDBJ databases">
        <title>Bridging the membrane lipid divide: bacteria of the FCB group superphylum have the potential to synthesize archaeal ether lipids.</title>
        <authorList>
            <person name="Villanueva L."/>
            <person name="Von Meijenfeldt F.A.B."/>
            <person name="Westbye A.B."/>
            <person name="Yadav S."/>
            <person name="Hopmans E.C."/>
            <person name="Dutilh B.E."/>
            <person name="Sinninghe Damste J.S."/>
        </authorList>
    </citation>
    <scope>NUCLEOTIDE SEQUENCE [LARGE SCALE GENOMIC DNA]</scope>
    <source>
        <strain evidence="3">NIOZ-UU27</strain>
    </source>
</reference>
<evidence type="ECO:0000313" key="4">
    <source>
        <dbReference type="Proteomes" id="UP000650524"/>
    </source>
</evidence>
<evidence type="ECO:0000256" key="1">
    <source>
        <dbReference type="SAM" id="MobiDB-lite"/>
    </source>
</evidence>
<evidence type="ECO:0000313" key="3">
    <source>
        <dbReference type="EMBL" id="MBC8176624.1"/>
    </source>
</evidence>
<feature type="transmembrane region" description="Helical" evidence="2">
    <location>
        <begin position="51"/>
        <end position="76"/>
    </location>
</feature>
<sequence length="268" mass="29154">MGPLYKLGWFDFAYGLQMAGLIGFLFGFVLERAGFGNVRKLTAIFYLRDFAVLKVMFTAIVVCMLGLLYFSVFGWIDLGLVYLLPTYIWPQIVGGLILGVGFIMGGYCPTTSIVATVSGKLDGLIFIVGMIIGSFIFAEIFPLLEGFYSAGDMGAIRLTDVLNLNSGIVALLVCLMAVGAYWFVEKVENKFGDRDTLPGGSKGMKRSAAAILILLGLILAIINPDRIAADRPSPQVQTQKKTEETQKPTPKAEKPSSSKFEIVEDEGC</sequence>
<keyword evidence="2" id="KW-0472">Membrane</keyword>
<dbReference type="InterPro" id="IPR007272">
    <property type="entry name" value="Sulf_transp_TsuA/YedE"/>
</dbReference>
<name>A0A8J6MZY1_9DELT</name>
<feature type="transmembrane region" description="Helical" evidence="2">
    <location>
        <begin position="121"/>
        <end position="144"/>
    </location>
</feature>
<dbReference type="Proteomes" id="UP000650524">
    <property type="component" value="Unassembled WGS sequence"/>
</dbReference>